<evidence type="ECO:0000256" key="3">
    <source>
        <dbReference type="ARBA" id="ARBA00022884"/>
    </source>
</evidence>
<dbReference type="EMBL" id="MEXB01000008">
    <property type="protein sequence ID" value="OGC88514.1"/>
    <property type="molecule type" value="Genomic_DNA"/>
</dbReference>
<dbReference type="SMART" id="SM01390">
    <property type="entry name" value="Ribosomal_S4"/>
    <property type="match status" value="1"/>
</dbReference>
<evidence type="ECO:0000259" key="10">
    <source>
        <dbReference type="SMART" id="SM01390"/>
    </source>
</evidence>
<dbReference type="HAMAP" id="MF_01306_B">
    <property type="entry name" value="Ribosomal_uS4_B"/>
    <property type="match status" value="1"/>
</dbReference>
<dbReference type="AlphaFoldDB" id="A0A1F4Y3S7"/>
<evidence type="ECO:0000313" key="11">
    <source>
        <dbReference type="EMBL" id="OGC88514.1"/>
    </source>
</evidence>
<dbReference type="GO" id="GO:0042274">
    <property type="term" value="P:ribosomal small subunit biogenesis"/>
    <property type="evidence" value="ECO:0007669"/>
    <property type="project" value="TreeGrafter"/>
</dbReference>
<comment type="caution">
    <text evidence="11">The sequence shown here is derived from an EMBL/GenBank/DDBJ whole genome shotgun (WGS) entry which is preliminary data.</text>
</comment>
<comment type="function">
    <text evidence="7">One of the primary rRNA binding proteins, it binds directly to 16S rRNA where it nucleates assembly of the body of the 30S subunit.</text>
</comment>
<dbReference type="InterPro" id="IPR018079">
    <property type="entry name" value="Ribosomal_uS4_CS"/>
</dbReference>
<dbReference type="InterPro" id="IPR022801">
    <property type="entry name" value="Ribosomal_uS4"/>
</dbReference>
<keyword evidence="4 7" id="KW-0689">Ribosomal protein</keyword>
<feature type="domain" description="Small ribosomal subunit protein uS4 N-terminal" evidence="10">
    <location>
        <begin position="1"/>
        <end position="92"/>
    </location>
</feature>
<dbReference type="SMART" id="SM00363">
    <property type="entry name" value="S4"/>
    <property type="match status" value="1"/>
</dbReference>
<dbReference type="NCBIfam" id="NF003717">
    <property type="entry name" value="PRK05327.1"/>
    <property type="match status" value="1"/>
</dbReference>
<evidence type="ECO:0000256" key="4">
    <source>
        <dbReference type="ARBA" id="ARBA00022980"/>
    </source>
</evidence>
<dbReference type="Gene3D" id="3.10.290.10">
    <property type="entry name" value="RNA-binding S4 domain"/>
    <property type="match status" value="1"/>
</dbReference>
<evidence type="ECO:0000256" key="1">
    <source>
        <dbReference type="ARBA" id="ARBA00007465"/>
    </source>
</evidence>
<dbReference type="InterPro" id="IPR005709">
    <property type="entry name" value="Ribosomal_uS4_bac-type"/>
</dbReference>
<dbReference type="Pfam" id="PF01479">
    <property type="entry name" value="S4"/>
    <property type="match status" value="1"/>
</dbReference>
<dbReference type="FunFam" id="3.10.290.10:FF:000001">
    <property type="entry name" value="30S ribosomal protein S4"/>
    <property type="match status" value="1"/>
</dbReference>
<dbReference type="InterPro" id="IPR001912">
    <property type="entry name" value="Ribosomal_uS4_N"/>
</dbReference>
<dbReference type="InterPro" id="IPR002942">
    <property type="entry name" value="S4_RNA-bd"/>
</dbReference>
<dbReference type="NCBIfam" id="TIGR01017">
    <property type="entry name" value="rpsD_bact"/>
    <property type="match status" value="1"/>
</dbReference>
<dbReference type="SUPFAM" id="SSF55174">
    <property type="entry name" value="Alpha-L RNA-binding motif"/>
    <property type="match status" value="1"/>
</dbReference>
<keyword evidence="3 7" id="KW-0694">RNA-binding</keyword>
<evidence type="ECO:0000256" key="8">
    <source>
        <dbReference type="RuleBase" id="RU003699"/>
    </source>
</evidence>
<evidence type="ECO:0000313" key="12">
    <source>
        <dbReference type="Proteomes" id="UP000176568"/>
    </source>
</evidence>
<feature type="domain" description="RNA-binding S4" evidence="9">
    <location>
        <begin position="93"/>
        <end position="156"/>
    </location>
</feature>
<comment type="function">
    <text evidence="7">With S5 and S12 plays an important role in translational accuracy.</text>
</comment>
<dbReference type="GO" id="GO:0003735">
    <property type="term" value="F:structural constituent of ribosome"/>
    <property type="evidence" value="ECO:0007669"/>
    <property type="project" value="InterPro"/>
</dbReference>
<proteinExistence type="inferred from homology"/>
<dbReference type="GO" id="GO:0015935">
    <property type="term" value="C:small ribosomal subunit"/>
    <property type="evidence" value="ECO:0007669"/>
    <property type="project" value="InterPro"/>
</dbReference>
<name>A0A1F4Y3S7_9BACT</name>
<protein>
    <recommendedName>
        <fullName evidence="6 7">Small ribosomal subunit protein uS4</fullName>
    </recommendedName>
</protein>
<dbReference type="PROSITE" id="PS00632">
    <property type="entry name" value="RIBOSOMAL_S4"/>
    <property type="match status" value="1"/>
</dbReference>
<dbReference type="Proteomes" id="UP000176568">
    <property type="component" value="Unassembled WGS sequence"/>
</dbReference>
<evidence type="ECO:0000256" key="7">
    <source>
        <dbReference type="HAMAP-Rule" id="MF_01306"/>
    </source>
</evidence>
<dbReference type="Pfam" id="PF00163">
    <property type="entry name" value="Ribosomal_S4"/>
    <property type="match status" value="1"/>
</dbReference>
<evidence type="ECO:0000256" key="2">
    <source>
        <dbReference type="ARBA" id="ARBA00022730"/>
    </source>
</evidence>
<accession>A0A1F4Y3S7</accession>
<evidence type="ECO:0000256" key="5">
    <source>
        <dbReference type="ARBA" id="ARBA00023274"/>
    </source>
</evidence>
<keyword evidence="2 7" id="KW-0699">rRNA-binding</keyword>
<dbReference type="CDD" id="cd00165">
    <property type="entry name" value="S4"/>
    <property type="match status" value="1"/>
</dbReference>
<comment type="subunit">
    <text evidence="7">Part of the 30S ribosomal subunit. Contacts protein S5. The interaction surface between S4 and S5 is involved in control of translational fidelity.</text>
</comment>
<dbReference type="PANTHER" id="PTHR11831:SF4">
    <property type="entry name" value="SMALL RIBOSOMAL SUBUNIT PROTEIN US4M"/>
    <property type="match status" value="1"/>
</dbReference>
<organism evidence="11 12">
    <name type="scientific">Candidatus Adlerbacteria bacterium RIFOXYC1_FULL_48_26</name>
    <dbReference type="NCBI Taxonomy" id="1797247"/>
    <lineage>
        <taxon>Bacteria</taxon>
        <taxon>Candidatus Adleribacteriota</taxon>
    </lineage>
</organism>
<sequence length="203" mass="22945">MLVGPKYKICKRLGASVFEKCQTQKFQLAEARAPRRTRTKRGGGGDFGTQLLEKQKARFTYGLTESQFSRYVHEAMEKKGTETISTLMVRLESRLDNVIFRSGIVKTRRAARQLVSHGHVTVNGRRLTIPSHAVQMNDVVAIRPESRGSALFANRTEQMAEQKTPHWMKMEQDGLTFKITAAPNVTDTEAPFSPAVIIQFYSR</sequence>
<evidence type="ECO:0000256" key="6">
    <source>
        <dbReference type="ARBA" id="ARBA00035254"/>
    </source>
</evidence>
<dbReference type="PANTHER" id="PTHR11831">
    <property type="entry name" value="30S 40S RIBOSOMAL PROTEIN"/>
    <property type="match status" value="1"/>
</dbReference>
<dbReference type="GO" id="GO:0006412">
    <property type="term" value="P:translation"/>
    <property type="evidence" value="ECO:0007669"/>
    <property type="project" value="UniProtKB-UniRule"/>
</dbReference>
<keyword evidence="5 7" id="KW-0687">Ribonucleoprotein</keyword>
<dbReference type="STRING" id="1797247.A2419_02110"/>
<dbReference type="Gene3D" id="1.10.1050.10">
    <property type="entry name" value="Ribosomal Protein S4 Delta 41, Chain A, domain 1"/>
    <property type="match status" value="1"/>
</dbReference>
<dbReference type="InterPro" id="IPR036986">
    <property type="entry name" value="S4_RNA-bd_sf"/>
</dbReference>
<reference evidence="11 12" key="1">
    <citation type="journal article" date="2016" name="Nat. Commun.">
        <title>Thousands of microbial genomes shed light on interconnected biogeochemical processes in an aquifer system.</title>
        <authorList>
            <person name="Anantharaman K."/>
            <person name="Brown C.T."/>
            <person name="Hug L.A."/>
            <person name="Sharon I."/>
            <person name="Castelle C.J."/>
            <person name="Probst A.J."/>
            <person name="Thomas B.C."/>
            <person name="Singh A."/>
            <person name="Wilkins M.J."/>
            <person name="Karaoz U."/>
            <person name="Brodie E.L."/>
            <person name="Williams K.H."/>
            <person name="Hubbard S.S."/>
            <person name="Banfield J.F."/>
        </authorList>
    </citation>
    <scope>NUCLEOTIDE SEQUENCE [LARGE SCALE GENOMIC DNA]</scope>
</reference>
<gene>
    <name evidence="7" type="primary">rpsD</name>
    <name evidence="11" type="ORF">A2419_02110</name>
</gene>
<dbReference type="PROSITE" id="PS50889">
    <property type="entry name" value="S4"/>
    <property type="match status" value="1"/>
</dbReference>
<dbReference type="GO" id="GO:0019843">
    <property type="term" value="F:rRNA binding"/>
    <property type="evidence" value="ECO:0007669"/>
    <property type="project" value="UniProtKB-UniRule"/>
</dbReference>
<evidence type="ECO:0000259" key="9">
    <source>
        <dbReference type="SMART" id="SM00363"/>
    </source>
</evidence>
<comment type="similarity">
    <text evidence="1 7 8">Belongs to the universal ribosomal protein uS4 family.</text>
</comment>